<evidence type="ECO:0000313" key="2">
    <source>
        <dbReference type="Proteomes" id="UP000815325"/>
    </source>
</evidence>
<reference evidence="1" key="1">
    <citation type="submission" date="2017-08" db="EMBL/GenBank/DDBJ databases">
        <authorList>
            <person name="Polle J.E."/>
            <person name="Barry K."/>
            <person name="Cushman J."/>
            <person name="Schmutz J."/>
            <person name="Tran D."/>
            <person name="Hathwaick L.T."/>
            <person name="Yim W.C."/>
            <person name="Jenkins J."/>
            <person name="Mckie-Krisberg Z.M."/>
            <person name="Prochnik S."/>
            <person name="Lindquist E."/>
            <person name="Dockter R.B."/>
            <person name="Adam C."/>
            <person name="Molina H."/>
            <person name="Bunkerborg J."/>
            <person name="Jin E."/>
            <person name="Buchheim M."/>
            <person name="Magnuson J."/>
        </authorList>
    </citation>
    <scope>NUCLEOTIDE SEQUENCE</scope>
    <source>
        <strain evidence="1">CCAP 19/18</strain>
    </source>
</reference>
<protein>
    <recommendedName>
        <fullName evidence="3">Encoded protein</fullName>
    </recommendedName>
</protein>
<sequence>MAVKTLLISTTWTKLSKERLSWRVTSSKETLAPICLSLSLPRCLHWKYRCAFLRNKWHILSVAQGTPCLPWALILFLSLGARLFQSGCSTMLIHLAKWHIAQVKENDSSM</sequence>
<keyword evidence="2" id="KW-1185">Reference proteome</keyword>
<organism evidence="1 2">
    <name type="scientific">Dunaliella salina</name>
    <name type="common">Green alga</name>
    <name type="synonym">Protococcus salinus</name>
    <dbReference type="NCBI Taxonomy" id="3046"/>
    <lineage>
        <taxon>Eukaryota</taxon>
        <taxon>Viridiplantae</taxon>
        <taxon>Chlorophyta</taxon>
        <taxon>core chlorophytes</taxon>
        <taxon>Chlorophyceae</taxon>
        <taxon>CS clade</taxon>
        <taxon>Chlamydomonadales</taxon>
        <taxon>Dunaliellaceae</taxon>
        <taxon>Dunaliella</taxon>
    </lineage>
</organism>
<gene>
    <name evidence="1" type="ORF">DUNSADRAFT_3119</name>
</gene>
<evidence type="ECO:0000313" key="1">
    <source>
        <dbReference type="EMBL" id="KAF5842990.1"/>
    </source>
</evidence>
<accession>A0ABQ7H809</accession>
<dbReference type="Proteomes" id="UP000815325">
    <property type="component" value="Unassembled WGS sequence"/>
</dbReference>
<comment type="caution">
    <text evidence="1">The sequence shown here is derived from an EMBL/GenBank/DDBJ whole genome shotgun (WGS) entry which is preliminary data.</text>
</comment>
<evidence type="ECO:0008006" key="3">
    <source>
        <dbReference type="Google" id="ProtNLM"/>
    </source>
</evidence>
<dbReference type="EMBL" id="MU069450">
    <property type="protein sequence ID" value="KAF5842990.1"/>
    <property type="molecule type" value="Genomic_DNA"/>
</dbReference>
<proteinExistence type="predicted"/>
<name>A0ABQ7H809_DUNSA</name>